<organism evidence="1 2">
    <name type="scientific">Brenthis ino</name>
    <name type="common">lesser marbled fritillary</name>
    <dbReference type="NCBI Taxonomy" id="405034"/>
    <lineage>
        <taxon>Eukaryota</taxon>
        <taxon>Metazoa</taxon>
        <taxon>Ecdysozoa</taxon>
        <taxon>Arthropoda</taxon>
        <taxon>Hexapoda</taxon>
        <taxon>Insecta</taxon>
        <taxon>Pterygota</taxon>
        <taxon>Neoptera</taxon>
        <taxon>Endopterygota</taxon>
        <taxon>Lepidoptera</taxon>
        <taxon>Glossata</taxon>
        <taxon>Ditrysia</taxon>
        <taxon>Papilionoidea</taxon>
        <taxon>Nymphalidae</taxon>
        <taxon>Heliconiinae</taxon>
        <taxon>Argynnini</taxon>
        <taxon>Brenthis</taxon>
    </lineage>
</organism>
<dbReference type="OrthoDB" id="7474778at2759"/>
<sequence>MQSRRSCELTLTDHVEVSSHRNLRVHLLSALRTLGFRIQGSSSARLTPAEEVPTPPYMRVTDGVRASTSSKRCYYDGH</sequence>
<reference evidence="1" key="1">
    <citation type="submission" date="2021-12" db="EMBL/GenBank/DDBJ databases">
        <authorList>
            <person name="Martin H S."/>
        </authorList>
    </citation>
    <scope>NUCLEOTIDE SEQUENCE</scope>
</reference>
<dbReference type="EMBL" id="OV170234">
    <property type="protein sequence ID" value="CAH0719928.1"/>
    <property type="molecule type" value="Genomic_DNA"/>
</dbReference>
<evidence type="ECO:0000313" key="1">
    <source>
        <dbReference type="EMBL" id="CAH0719928.1"/>
    </source>
</evidence>
<name>A0A8J9UGP4_9NEOP</name>
<dbReference type="Proteomes" id="UP000838878">
    <property type="component" value="Chromosome 14"/>
</dbReference>
<protein>
    <submittedName>
        <fullName evidence="1">Uncharacterized protein</fullName>
    </submittedName>
</protein>
<gene>
    <name evidence="1" type="ORF">BINO364_LOCUS6215</name>
</gene>
<accession>A0A8J9UGP4</accession>
<evidence type="ECO:0000313" key="2">
    <source>
        <dbReference type="Proteomes" id="UP000838878"/>
    </source>
</evidence>
<proteinExistence type="predicted"/>
<feature type="non-terminal residue" evidence="1">
    <location>
        <position position="78"/>
    </location>
</feature>
<keyword evidence="2" id="KW-1185">Reference proteome</keyword>
<dbReference type="AlphaFoldDB" id="A0A8J9UGP4"/>